<protein>
    <submittedName>
        <fullName evidence="2">YitT family protein</fullName>
    </submittedName>
</protein>
<feature type="transmembrane region" description="Helical" evidence="1">
    <location>
        <begin position="61"/>
        <end position="84"/>
    </location>
</feature>
<organism evidence="2 3">
    <name type="scientific">Lacticaseibacillus yichunensis</name>
    <dbReference type="NCBI Taxonomy" id="2486015"/>
    <lineage>
        <taxon>Bacteria</taxon>
        <taxon>Bacillati</taxon>
        <taxon>Bacillota</taxon>
        <taxon>Bacilli</taxon>
        <taxon>Lactobacillales</taxon>
        <taxon>Lactobacillaceae</taxon>
        <taxon>Lacticaseibacillus</taxon>
    </lineage>
</organism>
<dbReference type="Proteomes" id="UP001597192">
    <property type="component" value="Unassembled WGS sequence"/>
</dbReference>
<keyword evidence="3" id="KW-1185">Reference proteome</keyword>
<feature type="non-terminal residue" evidence="2">
    <location>
        <position position="112"/>
    </location>
</feature>
<evidence type="ECO:0000313" key="2">
    <source>
        <dbReference type="EMBL" id="MFD1433137.1"/>
    </source>
</evidence>
<dbReference type="Pfam" id="PF02588">
    <property type="entry name" value="YitT_membrane"/>
    <property type="match status" value="1"/>
</dbReference>
<feature type="transmembrane region" description="Helical" evidence="1">
    <location>
        <begin position="21"/>
        <end position="41"/>
    </location>
</feature>
<reference evidence="3" key="1">
    <citation type="journal article" date="2019" name="Int. J. Syst. Evol. Microbiol.">
        <title>The Global Catalogue of Microorganisms (GCM) 10K type strain sequencing project: providing services to taxonomists for standard genome sequencing and annotation.</title>
        <authorList>
            <consortium name="The Broad Institute Genomics Platform"/>
            <consortium name="The Broad Institute Genome Sequencing Center for Infectious Disease"/>
            <person name="Wu L."/>
            <person name="Ma J."/>
        </authorList>
    </citation>
    <scope>NUCLEOTIDE SEQUENCE [LARGE SCALE GENOMIC DNA]</scope>
    <source>
        <strain evidence="3">CCM 8947</strain>
    </source>
</reference>
<dbReference type="RefSeq" id="WP_379897279.1">
    <property type="nucleotide sequence ID" value="NZ_JBHTOG010000058.1"/>
</dbReference>
<evidence type="ECO:0000313" key="3">
    <source>
        <dbReference type="Proteomes" id="UP001597192"/>
    </source>
</evidence>
<comment type="caution">
    <text evidence="2">The sequence shown here is derived from an EMBL/GenBank/DDBJ whole genome shotgun (WGS) entry which is preliminary data.</text>
</comment>
<name>A0ABW4CQS9_9LACO</name>
<dbReference type="EMBL" id="JBHTOG010000058">
    <property type="protein sequence ID" value="MFD1433137.1"/>
    <property type="molecule type" value="Genomic_DNA"/>
</dbReference>
<evidence type="ECO:0000256" key="1">
    <source>
        <dbReference type="SAM" id="Phobius"/>
    </source>
</evidence>
<keyword evidence="1" id="KW-0812">Transmembrane</keyword>
<dbReference type="InterPro" id="IPR003740">
    <property type="entry name" value="YitT"/>
</dbReference>
<proteinExistence type="predicted"/>
<keyword evidence="1" id="KW-1133">Transmembrane helix</keyword>
<accession>A0ABW4CQS9</accession>
<gene>
    <name evidence="2" type="ORF">ACFQ47_10730</name>
</gene>
<sequence length="112" mass="12091">MEANKKSGTVTKIDVQQQVRSLLKITLGNAVMGFAYAKWMVPHQIINGGITSVSMLLDRLLGGGVATWTNGLTLVLLLCCAIFLGKENLGVRTKSWTSGMILNVLTKREAEG</sequence>
<keyword evidence="1" id="KW-0472">Membrane</keyword>